<reference evidence="2 3" key="1">
    <citation type="journal article" date="2012" name="PLoS Pathog.">
        <title>Diverse lifestyles and strategies of plant pathogenesis encoded in the genomes of eighteen Dothideomycetes fungi.</title>
        <authorList>
            <person name="Ohm R.A."/>
            <person name="Feau N."/>
            <person name="Henrissat B."/>
            <person name="Schoch C.L."/>
            <person name="Horwitz B.A."/>
            <person name="Barry K.W."/>
            <person name="Condon B.J."/>
            <person name="Copeland A.C."/>
            <person name="Dhillon B."/>
            <person name="Glaser F."/>
            <person name="Hesse C.N."/>
            <person name="Kosti I."/>
            <person name="LaButti K."/>
            <person name="Lindquist E.A."/>
            <person name="Lucas S."/>
            <person name="Salamov A.A."/>
            <person name="Bradshaw R.E."/>
            <person name="Ciuffetti L."/>
            <person name="Hamelin R.C."/>
            <person name="Kema G.H.J."/>
            <person name="Lawrence C."/>
            <person name="Scott J.A."/>
            <person name="Spatafora J.W."/>
            <person name="Turgeon B.G."/>
            <person name="de Wit P.J.G.M."/>
            <person name="Zhong S."/>
            <person name="Goodwin S.B."/>
            <person name="Grigoriev I.V."/>
        </authorList>
    </citation>
    <scope>NUCLEOTIDE SEQUENCE [LARGE SCALE GENOMIC DNA]</scope>
    <source>
        <strain evidence="2 3">UAMH 10762</strain>
    </source>
</reference>
<feature type="compositionally biased region" description="Polar residues" evidence="1">
    <location>
        <begin position="551"/>
        <end position="560"/>
    </location>
</feature>
<protein>
    <recommendedName>
        <fullName evidence="4">F-box domain-containing protein</fullName>
    </recommendedName>
</protein>
<dbReference type="RefSeq" id="XP_007680479.1">
    <property type="nucleotide sequence ID" value="XM_007682289.1"/>
</dbReference>
<sequence>MPARQDTGCKETPARLPIALISNSDTARYLPLSSAATLGRGYSGNDYTILATHRARINHGTGTSADSVATWPVDGIPVELFDLTTEFLARDDVKAMRLVNQEFEKKVSRSLFRTSVVPFNTELYDMIDEETKTAGHGLRVFQGFGPHIKRFGMSFDVTEDQLSQPPAKKELDFVDSYHGSYNWPPAHYARFDNIAGLERTADETSRMKAAFQNLEIVRELALSLDNGLGWLSGPDKSIHARVFERSTPMFGNRYTIPDHQTQSATMFWAAMQDVHGCLGVLYLTCTEPGGAALDDAGTSVMPNLLRKEQREWLLEMEWAQRAFLESYMLAIIDNPAIFENVTTLRLAKLSSSFLPIIARQPFWDALPSLEDLTIHVSPDWRAVGKDDAGFAEMTAKNPSGAVTLFYGLLRQRVAPMESVTKLNIGWVSGGEQAQGLFARNNHLLPSPITQLEHSTAAGTHFSLVFKHVEHLTLSNCWVTPPTLEGIVKGHGVCKMKKLTLDSFGHAPGPFGNAPGVPALSTNGSLAHWTADHREGSWPHLINSISPGATFNNFNGTNSDPSRNHNEPPKPATNLRELEFISCGYALLQQASFDQTALQGVVHTPSAWFRARQLVLKPVMLESKDRFLGSIVPAIPLREQDALTLAWHLTLGWSNVDEAEKAMYDGCLPGGSGRFSGRIVRPS</sequence>
<name>M2N0M8_BAUPA</name>
<dbReference type="GeneID" id="19117135"/>
<gene>
    <name evidence="2" type="ORF">BAUCODRAFT_78004</name>
</gene>
<dbReference type="OrthoDB" id="4194555at2759"/>
<dbReference type="AlphaFoldDB" id="M2N0M8"/>
<evidence type="ECO:0000256" key="1">
    <source>
        <dbReference type="SAM" id="MobiDB-lite"/>
    </source>
</evidence>
<evidence type="ECO:0000313" key="2">
    <source>
        <dbReference type="EMBL" id="EMC92180.1"/>
    </source>
</evidence>
<dbReference type="HOGENOM" id="CLU_008019_1_0_1"/>
<feature type="region of interest" description="Disordered" evidence="1">
    <location>
        <begin position="551"/>
        <end position="571"/>
    </location>
</feature>
<dbReference type="OMA" id="KNCWASP"/>
<organism evidence="2 3">
    <name type="scientific">Baudoinia panamericana (strain UAMH 10762)</name>
    <name type="common">Angels' share fungus</name>
    <name type="synonym">Baudoinia compniacensis (strain UAMH 10762)</name>
    <dbReference type="NCBI Taxonomy" id="717646"/>
    <lineage>
        <taxon>Eukaryota</taxon>
        <taxon>Fungi</taxon>
        <taxon>Dikarya</taxon>
        <taxon>Ascomycota</taxon>
        <taxon>Pezizomycotina</taxon>
        <taxon>Dothideomycetes</taxon>
        <taxon>Dothideomycetidae</taxon>
        <taxon>Mycosphaerellales</taxon>
        <taxon>Teratosphaeriaceae</taxon>
        <taxon>Baudoinia</taxon>
    </lineage>
</organism>
<dbReference type="eggNOG" id="ENOG502SK00">
    <property type="taxonomic scope" value="Eukaryota"/>
</dbReference>
<dbReference type="Proteomes" id="UP000011761">
    <property type="component" value="Unassembled WGS sequence"/>
</dbReference>
<dbReference type="KEGG" id="bcom:BAUCODRAFT_78004"/>
<evidence type="ECO:0008006" key="4">
    <source>
        <dbReference type="Google" id="ProtNLM"/>
    </source>
</evidence>
<keyword evidence="3" id="KW-1185">Reference proteome</keyword>
<dbReference type="EMBL" id="KB445562">
    <property type="protein sequence ID" value="EMC92180.1"/>
    <property type="molecule type" value="Genomic_DNA"/>
</dbReference>
<evidence type="ECO:0000313" key="3">
    <source>
        <dbReference type="Proteomes" id="UP000011761"/>
    </source>
</evidence>
<proteinExistence type="predicted"/>
<accession>M2N0M8</accession>